<dbReference type="SUPFAM" id="SSF55073">
    <property type="entry name" value="Nucleotide cyclase"/>
    <property type="match status" value="1"/>
</dbReference>
<sequence>MESPARRLTTLKSIPDAEIEAERTLAVLRLFCALVLLTPHFVEPLFSSGLAPVRWQVPSVLSLSTLSLSGLVALFLISIGKFSSWMRYVFAFLDAAMLAAVCYLSLTFHGLSGNWIFAAPVTWAIPLLLTVGALRYQPVIQIWSTLLFFSALVLVAFILPWEDGEQLAVTAGVTTLFSPLPSIARVCLIVLTGLASVVVMYRSRALLRRARHEAYATSELSRFLPPEIVPLVTESDEWRQGRKQVVAILFVDIRNSTQMAEGLDPKAMSKLIRSFRSIVQRASRTHGGVIDKFIGDGALLLFGVPHPSEDDAARSLNCAREILRLIEERNASVDAADRFSVGIGVHRGKVYCGIVGDDERREFTVIGDAVNVASRIEQATKQFHMPLLASGQVVEAANESDLWEITSSEPLRGRQQSICLMAPKVPVSEQVTAGGGGDRPA</sequence>
<dbReference type="Gene3D" id="3.30.70.1230">
    <property type="entry name" value="Nucleotide cyclase"/>
    <property type="match status" value="1"/>
</dbReference>
<reference evidence="3" key="1">
    <citation type="submission" date="2022-06" db="EMBL/GenBank/DDBJ databases">
        <authorList>
            <person name="Sun Q."/>
        </authorList>
    </citation>
    <scope>NUCLEOTIDE SEQUENCE</scope>
    <source>
        <strain evidence="3">S101</strain>
    </source>
</reference>
<dbReference type="RefSeq" id="WP_250912323.1">
    <property type="nucleotide sequence ID" value="NZ_JAMXLX010000001.1"/>
</dbReference>
<accession>A0AAJ1BT38</accession>
<organism evidence="3 4">
    <name type="scientific">Ciceribacter sichuanensis</name>
    <dbReference type="NCBI Taxonomy" id="2949647"/>
    <lineage>
        <taxon>Bacteria</taxon>
        <taxon>Pseudomonadati</taxon>
        <taxon>Pseudomonadota</taxon>
        <taxon>Alphaproteobacteria</taxon>
        <taxon>Hyphomicrobiales</taxon>
        <taxon>Rhizobiaceae</taxon>
        <taxon>Ciceribacter</taxon>
    </lineage>
</organism>
<dbReference type="CDD" id="cd07302">
    <property type="entry name" value="CHD"/>
    <property type="match status" value="1"/>
</dbReference>
<dbReference type="InterPro" id="IPR050697">
    <property type="entry name" value="Adenylyl/Guanylyl_Cyclase_3/4"/>
</dbReference>
<dbReference type="Proteomes" id="UP001155380">
    <property type="component" value="Unassembled WGS sequence"/>
</dbReference>
<dbReference type="GO" id="GO:0004016">
    <property type="term" value="F:adenylate cyclase activity"/>
    <property type="evidence" value="ECO:0007669"/>
    <property type="project" value="UniProtKB-ARBA"/>
</dbReference>
<dbReference type="Pfam" id="PF00211">
    <property type="entry name" value="Guanylate_cyc"/>
    <property type="match status" value="1"/>
</dbReference>
<dbReference type="AlphaFoldDB" id="A0AAJ1BT38"/>
<name>A0AAJ1BT38_9HYPH</name>
<feature type="transmembrane region" description="Helical" evidence="1">
    <location>
        <begin position="115"/>
        <end position="136"/>
    </location>
</feature>
<gene>
    <name evidence="3" type="ORF">NBH21_02220</name>
</gene>
<keyword evidence="1" id="KW-0472">Membrane</keyword>
<protein>
    <submittedName>
        <fullName evidence="3">Adenylate/guanylate cyclase domain-containing protein</fullName>
    </submittedName>
</protein>
<dbReference type="SMART" id="SM00044">
    <property type="entry name" value="CYCc"/>
    <property type="match status" value="1"/>
</dbReference>
<comment type="caution">
    <text evidence="3">The sequence shown here is derived from an EMBL/GenBank/DDBJ whole genome shotgun (WGS) entry which is preliminary data.</text>
</comment>
<feature type="domain" description="Guanylate cyclase" evidence="2">
    <location>
        <begin position="247"/>
        <end position="377"/>
    </location>
</feature>
<keyword evidence="1" id="KW-0812">Transmembrane</keyword>
<dbReference type="PANTHER" id="PTHR43081">
    <property type="entry name" value="ADENYLATE CYCLASE, TERMINAL-DIFFERENTIATION SPECIFIC-RELATED"/>
    <property type="match status" value="1"/>
</dbReference>
<keyword evidence="1" id="KW-1133">Transmembrane helix</keyword>
<evidence type="ECO:0000313" key="3">
    <source>
        <dbReference type="EMBL" id="MCO5955576.1"/>
    </source>
</evidence>
<feature type="transmembrane region" description="Helical" evidence="1">
    <location>
        <begin position="182"/>
        <end position="201"/>
    </location>
</feature>
<feature type="transmembrane region" description="Helical" evidence="1">
    <location>
        <begin position="143"/>
        <end position="162"/>
    </location>
</feature>
<dbReference type="PANTHER" id="PTHR43081:SF1">
    <property type="entry name" value="ADENYLATE CYCLASE, TERMINAL-DIFFERENTIATION SPECIFIC"/>
    <property type="match status" value="1"/>
</dbReference>
<proteinExistence type="predicted"/>
<dbReference type="GO" id="GO:0009190">
    <property type="term" value="P:cyclic nucleotide biosynthetic process"/>
    <property type="evidence" value="ECO:0007669"/>
    <property type="project" value="InterPro"/>
</dbReference>
<evidence type="ECO:0000256" key="1">
    <source>
        <dbReference type="SAM" id="Phobius"/>
    </source>
</evidence>
<evidence type="ECO:0000259" key="2">
    <source>
        <dbReference type="PROSITE" id="PS50125"/>
    </source>
</evidence>
<feature type="transmembrane region" description="Helical" evidence="1">
    <location>
        <begin position="57"/>
        <end position="77"/>
    </location>
</feature>
<dbReference type="InterPro" id="IPR001054">
    <property type="entry name" value="A/G_cyclase"/>
</dbReference>
<feature type="transmembrane region" description="Helical" evidence="1">
    <location>
        <begin position="21"/>
        <end position="42"/>
    </location>
</feature>
<feature type="transmembrane region" description="Helical" evidence="1">
    <location>
        <begin position="89"/>
        <end position="109"/>
    </location>
</feature>
<dbReference type="PROSITE" id="PS50125">
    <property type="entry name" value="GUANYLATE_CYCLASE_2"/>
    <property type="match status" value="1"/>
</dbReference>
<evidence type="ECO:0000313" key="4">
    <source>
        <dbReference type="Proteomes" id="UP001155380"/>
    </source>
</evidence>
<dbReference type="EMBL" id="JAMXLX010000001">
    <property type="protein sequence ID" value="MCO5955576.1"/>
    <property type="molecule type" value="Genomic_DNA"/>
</dbReference>
<dbReference type="InterPro" id="IPR029787">
    <property type="entry name" value="Nucleotide_cyclase"/>
</dbReference>
<dbReference type="GO" id="GO:0035556">
    <property type="term" value="P:intracellular signal transduction"/>
    <property type="evidence" value="ECO:0007669"/>
    <property type="project" value="InterPro"/>
</dbReference>